<reference evidence="19" key="1">
    <citation type="journal article" date="2006" name="PLoS Biol.">
        <title>Macronuclear genome sequence of the ciliate Tetrahymena thermophila, a model eukaryote.</title>
        <authorList>
            <person name="Eisen J.A."/>
            <person name="Coyne R.S."/>
            <person name="Wu M."/>
            <person name="Wu D."/>
            <person name="Thiagarajan M."/>
            <person name="Wortman J.R."/>
            <person name="Badger J.H."/>
            <person name="Ren Q."/>
            <person name="Amedeo P."/>
            <person name="Jones K.M."/>
            <person name="Tallon L.J."/>
            <person name="Delcher A.L."/>
            <person name="Salzberg S.L."/>
            <person name="Silva J.C."/>
            <person name="Haas B.J."/>
            <person name="Majoros W.H."/>
            <person name="Farzad M."/>
            <person name="Carlton J.M."/>
            <person name="Smith R.K. Jr."/>
            <person name="Garg J."/>
            <person name="Pearlman R.E."/>
            <person name="Karrer K.M."/>
            <person name="Sun L."/>
            <person name="Manning G."/>
            <person name="Elde N.C."/>
            <person name="Turkewitz A.P."/>
            <person name="Asai D.J."/>
            <person name="Wilkes D.E."/>
            <person name="Wang Y."/>
            <person name="Cai H."/>
            <person name="Collins K."/>
            <person name="Stewart B.A."/>
            <person name="Lee S.R."/>
            <person name="Wilamowska K."/>
            <person name="Weinberg Z."/>
            <person name="Ruzzo W.L."/>
            <person name="Wloga D."/>
            <person name="Gaertig J."/>
            <person name="Frankel J."/>
            <person name="Tsao C.-C."/>
            <person name="Gorovsky M.A."/>
            <person name="Keeling P.J."/>
            <person name="Waller R.F."/>
            <person name="Patron N.J."/>
            <person name="Cherry J.M."/>
            <person name="Stover N.A."/>
            <person name="Krieger C.J."/>
            <person name="del Toro C."/>
            <person name="Ryder H.F."/>
            <person name="Williamson S.C."/>
            <person name="Barbeau R.A."/>
            <person name="Hamilton E.P."/>
            <person name="Orias E."/>
        </authorList>
    </citation>
    <scope>NUCLEOTIDE SEQUENCE [LARGE SCALE GENOMIC DNA]</scope>
    <source>
        <strain evidence="19">SB210</strain>
    </source>
</reference>
<dbReference type="GO" id="GO:0005509">
    <property type="term" value="F:calcium ion binding"/>
    <property type="evidence" value="ECO:0007669"/>
    <property type="project" value="InterPro"/>
</dbReference>
<dbReference type="PROSITE" id="PS00107">
    <property type="entry name" value="PROTEIN_KINASE_ATP"/>
    <property type="match status" value="1"/>
</dbReference>
<evidence type="ECO:0000256" key="5">
    <source>
        <dbReference type="ARBA" id="ARBA00022723"/>
    </source>
</evidence>
<name>Q240Y5_TETTS</name>
<dbReference type="SMART" id="SM00220">
    <property type="entry name" value="S_TKc"/>
    <property type="match status" value="1"/>
</dbReference>
<sequence length="500" mass="57745">MGGCAKSRNQIADDVLLSKHERLRLENFTSKTNIRDVYTFSSVLGKGGFGTVKLAALKNGVSDKKVAVKIIEKNRLKNKQYILLRELEILRSLDHPNIIKFYEVYQDEMFFYICMEYCAGGELLDRITKARNFREQDAALIMDKVFSAINHMHSRGIVHRDIKPENILFVSKSPDSEIKIIDFGLSVKCDGMKDLSTMVGTPLYVSPNVLRGRYDSSSDNWSAGVILYVLLVGYPPFYGKSRGEVFRKIEKGVYNMEGKEWDTVSSEAKDLVRKLLVVDSNKRMTAAQALKHKWIVKHKKIQEWTQFKHFSTIGSMDQIDPKILTMLQNFRQPTKFKNEVMKILINQLNEKEIEQLKFAFKQMDTEQTGEIGIDQLKEVMEQNGFKQTKEQLEKIIRSISPNQDGKDLVIRYSEFLAATLDSVVYLKSEKIWSLFKYFDPSNSNFITIQDLKEIFLRNGRNIPEEELKQMVKEVDPNNDGKISLEEFKLLMKGEDIDFKS</sequence>
<evidence type="ECO:0000256" key="2">
    <source>
        <dbReference type="ARBA" id="ARBA00012513"/>
    </source>
</evidence>
<dbReference type="FunFam" id="1.10.238.10:FF:000001">
    <property type="entry name" value="Calmodulin 1"/>
    <property type="match status" value="1"/>
</dbReference>
<dbReference type="PROSITE" id="PS00108">
    <property type="entry name" value="PROTEIN_KINASE_ST"/>
    <property type="match status" value="1"/>
</dbReference>
<dbReference type="Gene3D" id="1.10.510.10">
    <property type="entry name" value="Transferase(Phosphotransferase) domain 1"/>
    <property type="match status" value="1"/>
</dbReference>
<evidence type="ECO:0000256" key="14">
    <source>
        <dbReference type="PROSITE-ProRule" id="PRU10141"/>
    </source>
</evidence>
<comment type="catalytic activity">
    <reaction evidence="12">
        <text>L-threonyl-[protein] + ATP = O-phospho-L-threonyl-[protein] + ADP + H(+)</text>
        <dbReference type="Rhea" id="RHEA:46608"/>
        <dbReference type="Rhea" id="RHEA-COMP:11060"/>
        <dbReference type="Rhea" id="RHEA-COMP:11605"/>
        <dbReference type="ChEBI" id="CHEBI:15378"/>
        <dbReference type="ChEBI" id="CHEBI:30013"/>
        <dbReference type="ChEBI" id="CHEBI:30616"/>
        <dbReference type="ChEBI" id="CHEBI:61977"/>
        <dbReference type="ChEBI" id="CHEBI:456216"/>
        <dbReference type="EC" id="2.7.11.1"/>
    </reaction>
</comment>
<evidence type="ECO:0000256" key="4">
    <source>
        <dbReference type="ARBA" id="ARBA00022679"/>
    </source>
</evidence>
<dbReference type="Pfam" id="PF00069">
    <property type="entry name" value="Pkinase"/>
    <property type="match status" value="1"/>
</dbReference>
<proteinExistence type="inferred from homology"/>
<keyword evidence="8 18" id="KW-0418">Kinase</keyword>
<dbReference type="InterPro" id="IPR000719">
    <property type="entry name" value="Prot_kinase_dom"/>
</dbReference>
<dbReference type="InParanoid" id="Q240Y5"/>
<dbReference type="SUPFAM" id="SSF56112">
    <property type="entry name" value="Protein kinase-like (PK-like)"/>
    <property type="match status" value="1"/>
</dbReference>
<dbReference type="HOGENOM" id="CLU_000288_37_4_1"/>
<dbReference type="RefSeq" id="XP_001022524.1">
    <property type="nucleotide sequence ID" value="XM_001022524.1"/>
</dbReference>
<dbReference type="GO" id="GO:0004674">
    <property type="term" value="F:protein serine/threonine kinase activity"/>
    <property type="evidence" value="ECO:0007669"/>
    <property type="project" value="UniProtKB-KW"/>
</dbReference>
<evidence type="ECO:0000256" key="7">
    <source>
        <dbReference type="ARBA" id="ARBA00022741"/>
    </source>
</evidence>
<dbReference type="Pfam" id="PF13499">
    <property type="entry name" value="EF-hand_7"/>
    <property type="match status" value="2"/>
</dbReference>
<dbReference type="CDD" id="cd00051">
    <property type="entry name" value="EFh"/>
    <property type="match status" value="2"/>
</dbReference>
<keyword evidence="7 14" id="KW-0547">Nucleotide-binding</keyword>
<feature type="domain" description="EF-hand" evidence="17">
    <location>
        <begin position="462"/>
        <end position="497"/>
    </location>
</feature>
<evidence type="ECO:0000313" key="18">
    <source>
        <dbReference type="EMBL" id="EAS02279.1"/>
    </source>
</evidence>
<dbReference type="KEGG" id="tet:TTHERM_00622990"/>
<evidence type="ECO:0000256" key="3">
    <source>
        <dbReference type="ARBA" id="ARBA00022527"/>
    </source>
</evidence>
<dbReference type="CDD" id="cd05117">
    <property type="entry name" value="STKc_CAMK"/>
    <property type="match status" value="1"/>
</dbReference>
<dbReference type="InterPro" id="IPR011992">
    <property type="entry name" value="EF-hand-dom_pair"/>
</dbReference>
<keyword evidence="5" id="KW-0479">Metal-binding</keyword>
<dbReference type="SMART" id="SM00054">
    <property type="entry name" value="EFh"/>
    <property type="match status" value="3"/>
</dbReference>
<evidence type="ECO:0000256" key="12">
    <source>
        <dbReference type="ARBA" id="ARBA00047899"/>
    </source>
</evidence>
<dbReference type="EC" id="2.7.11.1" evidence="2"/>
<dbReference type="GO" id="GO:0005524">
    <property type="term" value="F:ATP binding"/>
    <property type="evidence" value="ECO:0007669"/>
    <property type="project" value="UniProtKB-UniRule"/>
</dbReference>
<dbReference type="InterPro" id="IPR018247">
    <property type="entry name" value="EF_Hand_1_Ca_BS"/>
</dbReference>
<dbReference type="FunFam" id="1.10.510.10:FF:000726">
    <property type="entry name" value="Calcium-dependent protein kinase, putative"/>
    <property type="match status" value="1"/>
</dbReference>
<keyword evidence="4" id="KW-0808">Transferase</keyword>
<dbReference type="SUPFAM" id="SSF47473">
    <property type="entry name" value="EF-hand"/>
    <property type="match status" value="1"/>
</dbReference>
<dbReference type="Gene3D" id="1.10.238.10">
    <property type="entry name" value="EF-hand"/>
    <property type="match status" value="2"/>
</dbReference>
<dbReference type="FunFam" id="3.30.200.20:FF:000315">
    <property type="entry name" value="Calcium-dependent protein kinase 3"/>
    <property type="match status" value="1"/>
</dbReference>
<dbReference type="OrthoDB" id="40902at2759"/>
<evidence type="ECO:0000259" key="16">
    <source>
        <dbReference type="PROSITE" id="PS50011"/>
    </source>
</evidence>
<evidence type="ECO:0000256" key="1">
    <source>
        <dbReference type="ARBA" id="ARBA00001946"/>
    </source>
</evidence>
<feature type="domain" description="Protein kinase" evidence="16">
    <location>
        <begin position="38"/>
        <end position="295"/>
    </location>
</feature>
<comment type="catalytic activity">
    <reaction evidence="13">
        <text>L-seryl-[protein] + ATP = O-phospho-L-seryl-[protein] + ADP + H(+)</text>
        <dbReference type="Rhea" id="RHEA:17989"/>
        <dbReference type="Rhea" id="RHEA-COMP:9863"/>
        <dbReference type="Rhea" id="RHEA-COMP:11604"/>
        <dbReference type="ChEBI" id="CHEBI:15378"/>
        <dbReference type="ChEBI" id="CHEBI:29999"/>
        <dbReference type="ChEBI" id="CHEBI:30616"/>
        <dbReference type="ChEBI" id="CHEBI:83421"/>
        <dbReference type="ChEBI" id="CHEBI:456216"/>
        <dbReference type="EC" id="2.7.11.1"/>
    </reaction>
</comment>
<dbReference type="InterPro" id="IPR002048">
    <property type="entry name" value="EF_hand_dom"/>
</dbReference>
<evidence type="ECO:0000256" key="8">
    <source>
        <dbReference type="ARBA" id="ARBA00022777"/>
    </source>
</evidence>
<accession>Q240Y5</accession>
<keyword evidence="19" id="KW-1185">Reference proteome</keyword>
<dbReference type="AlphaFoldDB" id="Q240Y5"/>
<dbReference type="PROSITE" id="PS00018">
    <property type="entry name" value="EF_HAND_1"/>
    <property type="match status" value="2"/>
</dbReference>
<comment type="cofactor">
    <cofactor evidence="1">
        <name>Mg(2+)</name>
        <dbReference type="ChEBI" id="CHEBI:18420"/>
    </cofactor>
</comment>
<dbReference type="PROSITE" id="PS50011">
    <property type="entry name" value="PROTEIN_KINASE_DOM"/>
    <property type="match status" value="1"/>
</dbReference>
<dbReference type="EMBL" id="GG662540">
    <property type="protein sequence ID" value="EAS02279.1"/>
    <property type="molecule type" value="Genomic_DNA"/>
</dbReference>
<evidence type="ECO:0000256" key="11">
    <source>
        <dbReference type="ARBA" id="ARBA00024334"/>
    </source>
</evidence>
<comment type="similarity">
    <text evidence="11">Belongs to the protein kinase superfamily. Ser/Thr protein kinase family. CDPK subfamily.</text>
</comment>
<gene>
    <name evidence="18" type="ORF">TTHERM_00622990</name>
</gene>
<dbReference type="Gene3D" id="3.30.200.20">
    <property type="entry name" value="Phosphorylase Kinase, domain 1"/>
    <property type="match status" value="1"/>
</dbReference>
<keyword evidence="3 15" id="KW-0723">Serine/threonine-protein kinase</keyword>
<dbReference type="InterPro" id="IPR011009">
    <property type="entry name" value="Kinase-like_dom_sf"/>
</dbReference>
<dbReference type="InterPro" id="IPR017441">
    <property type="entry name" value="Protein_kinase_ATP_BS"/>
</dbReference>
<dbReference type="InterPro" id="IPR050205">
    <property type="entry name" value="CDPK_Ser/Thr_kinases"/>
</dbReference>
<feature type="binding site" evidence="14">
    <location>
        <position position="69"/>
    </location>
    <ligand>
        <name>ATP</name>
        <dbReference type="ChEBI" id="CHEBI:30616"/>
    </ligand>
</feature>
<keyword evidence="9" id="KW-0106">Calcium</keyword>
<feature type="domain" description="EF-hand" evidence="17">
    <location>
        <begin position="426"/>
        <end position="461"/>
    </location>
</feature>
<keyword evidence="6" id="KW-0677">Repeat</keyword>
<evidence type="ECO:0000259" key="17">
    <source>
        <dbReference type="PROSITE" id="PS50222"/>
    </source>
</evidence>
<keyword evidence="10 14" id="KW-0067">ATP-binding</keyword>
<organism evidence="18 19">
    <name type="scientific">Tetrahymena thermophila (strain SB210)</name>
    <dbReference type="NCBI Taxonomy" id="312017"/>
    <lineage>
        <taxon>Eukaryota</taxon>
        <taxon>Sar</taxon>
        <taxon>Alveolata</taxon>
        <taxon>Ciliophora</taxon>
        <taxon>Intramacronucleata</taxon>
        <taxon>Oligohymenophorea</taxon>
        <taxon>Hymenostomatida</taxon>
        <taxon>Tetrahymenina</taxon>
        <taxon>Tetrahymenidae</taxon>
        <taxon>Tetrahymena</taxon>
    </lineage>
</organism>
<feature type="domain" description="EF-hand" evidence="17">
    <location>
        <begin position="351"/>
        <end position="386"/>
    </location>
</feature>
<evidence type="ECO:0000256" key="9">
    <source>
        <dbReference type="ARBA" id="ARBA00022837"/>
    </source>
</evidence>
<dbReference type="eggNOG" id="KOG0032">
    <property type="taxonomic scope" value="Eukaryota"/>
</dbReference>
<evidence type="ECO:0000313" key="19">
    <source>
        <dbReference type="Proteomes" id="UP000009168"/>
    </source>
</evidence>
<evidence type="ECO:0000256" key="6">
    <source>
        <dbReference type="ARBA" id="ARBA00022737"/>
    </source>
</evidence>
<evidence type="ECO:0000256" key="10">
    <source>
        <dbReference type="ARBA" id="ARBA00022840"/>
    </source>
</evidence>
<dbReference type="PANTHER" id="PTHR24349">
    <property type="entry name" value="SERINE/THREONINE-PROTEIN KINASE"/>
    <property type="match status" value="1"/>
</dbReference>
<evidence type="ECO:0000256" key="15">
    <source>
        <dbReference type="RuleBase" id="RU000304"/>
    </source>
</evidence>
<dbReference type="Proteomes" id="UP000009168">
    <property type="component" value="Unassembled WGS sequence"/>
</dbReference>
<dbReference type="InterPro" id="IPR008271">
    <property type="entry name" value="Ser/Thr_kinase_AS"/>
</dbReference>
<evidence type="ECO:0000256" key="13">
    <source>
        <dbReference type="ARBA" id="ARBA00048679"/>
    </source>
</evidence>
<dbReference type="GeneID" id="7822924"/>
<protein>
    <recommendedName>
        <fullName evidence="2">non-specific serine/threonine protein kinase</fullName>
        <ecNumber evidence="2">2.7.11.1</ecNumber>
    </recommendedName>
</protein>
<dbReference type="OMA" id="YFDTRNE"/>
<dbReference type="PROSITE" id="PS50222">
    <property type="entry name" value="EF_HAND_2"/>
    <property type="match status" value="3"/>
</dbReference>